<reference evidence="2 3" key="1">
    <citation type="journal article" date="2014" name="Agronomy (Basel)">
        <title>A Draft Genome Sequence for Ensete ventricosum, the Drought-Tolerant Tree Against Hunger.</title>
        <authorList>
            <person name="Harrison J."/>
            <person name="Moore K.A."/>
            <person name="Paszkiewicz K."/>
            <person name="Jones T."/>
            <person name="Grant M."/>
            <person name="Ambacheew D."/>
            <person name="Muzemil S."/>
            <person name="Studholme D.J."/>
        </authorList>
    </citation>
    <scope>NUCLEOTIDE SEQUENCE [LARGE SCALE GENOMIC DNA]</scope>
</reference>
<protein>
    <submittedName>
        <fullName evidence="2">Uncharacterized protein</fullName>
    </submittedName>
</protein>
<gene>
    <name evidence="2" type="ORF">B296_00038544</name>
</gene>
<feature type="compositionally biased region" description="Basic and acidic residues" evidence="1">
    <location>
        <begin position="106"/>
        <end position="116"/>
    </location>
</feature>
<organism evidence="2 3">
    <name type="scientific">Ensete ventricosum</name>
    <name type="common">Abyssinian banana</name>
    <name type="synonym">Musa ensete</name>
    <dbReference type="NCBI Taxonomy" id="4639"/>
    <lineage>
        <taxon>Eukaryota</taxon>
        <taxon>Viridiplantae</taxon>
        <taxon>Streptophyta</taxon>
        <taxon>Embryophyta</taxon>
        <taxon>Tracheophyta</taxon>
        <taxon>Spermatophyta</taxon>
        <taxon>Magnoliopsida</taxon>
        <taxon>Liliopsida</taxon>
        <taxon>Zingiberales</taxon>
        <taxon>Musaceae</taxon>
        <taxon>Ensete</taxon>
    </lineage>
</organism>
<dbReference type="Proteomes" id="UP000287651">
    <property type="component" value="Unassembled WGS sequence"/>
</dbReference>
<dbReference type="EMBL" id="AMZH03026173">
    <property type="protein sequence ID" value="RRT34735.1"/>
    <property type="molecule type" value="Genomic_DNA"/>
</dbReference>
<evidence type="ECO:0000313" key="2">
    <source>
        <dbReference type="EMBL" id="RRT34735.1"/>
    </source>
</evidence>
<feature type="non-terminal residue" evidence="2">
    <location>
        <position position="1"/>
    </location>
</feature>
<proteinExistence type="predicted"/>
<feature type="region of interest" description="Disordered" evidence="1">
    <location>
        <begin position="97"/>
        <end position="116"/>
    </location>
</feature>
<name>A0A426X5I5_ENSVE</name>
<comment type="caution">
    <text evidence="2">The sequence shown here is derived from an EMBL/GenBank/DDBJ whole genome shotgun (WGS) entry which is preliminary data.</text>
</comment>
<accession>A0A426X5I5</accession>
<evidence type="ECO:0000313" key="3">
    <source>
        <dbReference type="Proteomes" id="UP000287651"/>
    </source>
</evidence>
<sequence length="116" mass="13236">VSAFIADELTWTKIVPIICPPLKGVLREAQTKYNAHAWLRSKSSLILTHQRCDPWVFIPSVWLGRSAEARPKYNSQNFTLKCLAWEKVLFYPYSSEVPPSGPHTECMAKEEREGST</sequence>
<dbReference type="AlphaFoldDB" id="A0A426X5I5"/>
<evidence type="ECO:0000256" key="1">
    <source>
        <dbReference type="SAM" id="MobiDB-lite"/>
    </source>
</evidence>